<reference evidence="1" key="1">
    <citation type="submission" date="2018-07" db="EMBL/GenBank/DDBJ databases">
        <authorList>
            <person name="Quirk P.G."/>
            <person name="Krulwich T.A."/>
        </authorList>
    </citation>
    <scope>NUCLEOTIDE SEQUENCE</scope>
</reference>
<protein>
    <submittedName>
        <fullName evidence="1">Uncharacterized protein</fullName>
    </submittedName>
</protein>
<proteinExistence type="predicted"/>
<gene>
    <name evidence="1" type="ORF">DF3PB_210009</name>
</gene>
<organism evidence="1">
    <name type="scientific">metagenome</name>
    <dbReference type="NCBI Taxonomy" id="256318"/>
    <lineage>
        <taxon>unclassified sequences</taxon>
        <taxon>metagenomes</taxon>
    </lineage>
</organism>
<name>A0A380TBF0_9ZZZZ</name>
<evidence type="ECO:0000313" key="1">
    <source>
        <dbReference type="EMBL" id="SUS05756.1"/>
    </source>
</evidence>
<accession>A0A380TBF0</accession>
<dbReference type="EMBL" id="UIDG01000124">
    <property type="protein sequence ID" value="SUS05756.1"/>
    <property type="molecule type" value="Genomic_DNA"/>
</dbReference>
<dbReference type="AlphaFoldDB" id="A0A380TBF0"/>
<sequence>MAGRAHSLCRPGVRPLPCWGARCRRRGAAATAVRHLNGAENASRADAPKSVSEGGARVLKALEIAVALGHDPRTR</sequence>